<gene>
    <name evidence="2" type="ORF">EV702DRAFT_1045541</name>
</gene>
<protein>
    <recommendedName>
        <fullName evidence="4">CxC2-like cysteine cluster KDZ transposase-associated domain-containing protein</fullName>
    </recommendedName>
</protein>
<dbReference type="EMBL" id="JABBWD010000022">
    <property type="protein sequence ID" value="KAG1777149.1"/>
    <property type="molecule type" value="Genomic_DNA"/>
</dbReference>
<accession>A0A9P7D2J8</accession>
<dbReference type="AlphaFoldDB" id="A0A9P7D2J8"/>
<dbReference type="Pfam" id="PF18758">
    <property type="entry name" value="KDZ"/>
    <property type="match status" value="1"/>
</dbReference>
<dbReference type="InterPro" id="IPR040521">
    <property type="entry name" value="KDZ"/>
</dbReference>
<dbReference type="OrthoDB" id="2673721at2759"/>
<sequence length="776" mass="88528">MARSKVKEVTPHGTMHLVKWHRGHLSHTTSKLLCKEKTASPNDYLRQWKYRTQDYLDIMLQREVPPPDRACCLCGRDGTHECHDCHARPIFCTKCCRTEHALWPFHQISQWNGDFFERTTLSKPRVEIYAGHGGKPCPNHDWEWEDTDDEGLFAAETPGPSKAALSAGVPPEVPEVDYGGEPGVFGDSGSAAASKDHRNTNTTPAGKTRITVVHTSGIHTVSISLTSAMNYYSKLKWITSSVFPHLVPLLKWNSFFHERREPKDRELALFCPACPQPGINVAVPTKDNAPPSLLYTISLVMDGNFKAEHLHLTNLEDEMFYGGKSQVPSSSRHSQGLGPEIRMQQPQSERRKMMFGRRQMNMDYTLCNALAHNTDGLHRALTFYDVNCQYNKYLWRGVDESLHLSIPLGMDIIPGIGLWHIHGHQDKCFGKYASNIIPCTARINSKIMETLQECLDYQMNDYNFMKMIRMGLFLSQKYKEAKQGVQESTEVFEKLNDAADPDMVQRWEAEEIEAQDSQMTDPTAMDVYDVRLRKARSRKEIKIDLLQTSVARTGERCQLGSVTWFAFRITIEEMQIALAIEVRRMGRHLTETQTLEIGQRQVRLQHSIDEFIAEGVRYLGEEYNQDDQIADMNIDFPEDEDDSDNSSNDVQHSGGPRILFRPETAVIPLLSNLGLDRTQLSNLGADQLLGKYQELEKKDLKATSDVAVPNARGQRHFTLPWFWSLDVQGDSVSNDWMNEFNFMVYKAKTWLARISQNGKPVEDGPRCYAIRQAQMY</sequence>
<organism evidence="2 3">
    <name type="scientific">Suillus placidus</name>
    <dbReference type="NCBI Taxonomy" id="48579"/>
    <lineage>
        <taxon>Eukaryota</taxon>
        <taxon>Fungi</taxon>
        <taxon>Dikarya</taxon>
        <taxon>Basidiomycota</taxon>
        <taxon>Agaricomycotina</taxon>
        <taxon>Agaricomycetes</taxon>
        <taxon>Agaricomycetidae</taxon>
        <taxon>Boletales</taxon>
        <taxon>Suillineae</taxon>
        <taxon>Suillaceae</taxon>
        <taxon>Suillus</taxon>
    </lineage>
</organism>
<evidence type="ECO:0000313" key="2">
    <source>
        <dbReference type="EMBL" id="KAG1777149.1"/>
    </source>
</evidence>
<evidence type="ECO:0000256" key="1">
    <source>
        <dbReference type="SAM" id="MobiDB-lite"/>
    </source>
</evidence>
<keyword evidence="3" id="KW-1185">Reference proteome</keyword>
<reference evidence="2" key="1">
    <citation type="journal article" date="2020" name="New Phytol.">
        <title>Comparative genomics reveals dynamic genome evolution in host specialist ectomycorrhizal fungi.</title>
        <authorList>
            <person name="Lofgren L.A."/>
            <person name="Nguyen N.H."/>
            <person name="Vilgalys R."/>
            <person name="Ruytinx J."/>
            <person name="Liao H.L."/>
            <person name="Branco S."/>
            <person name="Kuo A."/>
            <person name="LaButti K."/>
            <person name="Lipzen A."/>
            <person name="Andreopoulos W."/>
            <person name="Pangilinan J."/>
            <person name="Riley R."/>
            <person name="Hundley H."/>
            <person name="Na H."/>
            <person name="Barry K."/>
            <person name="Grigoriev I.V."/>
            <person name="Stajich J.E."/>
            <person name="Kennedy P.G."/>
        </authorList>
    </citation>
    <scope>NUCLEOTIDE SEQUENCE</scope>
    <source>
        <strain evidence="2">DOB743</strain>
    </source>
</reference>
<evidence type="ECO:0008006" key="4">
    <source>
        <dbReference type="Google" id="ProtNLM"/>
    </source>
</evidence>
<dbReference type="Proteomes" id="UP000714275">
    <property type="component" value="Unassembled WGS sequence"/>
</dbReference>
<evidence type="ECO:0000313" key="3">
    <source>
        <dbReference type="Proteomes" id="UP000714275"/>
    </source>
</evidence>
<proteinExistence type="predicted"/>
<feature type="region of interest" description="Disordered" evidence="1">
    <location>
        <begin position="634"/>
        <end position="656"/>
    </location>
</feature>
<comment type="caution">
    <text evidence="2">The sequence shown here is derived from an EMBL/GenBank/DDBJ whole genome shotgun (WGS) entry which is preliminary data.</text>
</comment>
<name>A0A9P7D2J8_9AGAM</name>